<dbReference type="PANTHER" id="PTHR11647">
    <property type="entry name" value="HYDRANTOINASE/DIHYDROPYRIMIDINASE FAMILY MEMBER"/>
    <property type="match status" value="1"/>
</dbReference>
<dbReference type="GO" id="GO:0005829">
    <property type="term" value="C:cytosol"/>
    <property type="evidence" value="ECO:0007669"/>
    <property type="project" value="TreeGrafter"/>
</dbReference>
<reference evidence="3 4" key="1">
    <citation type="submission" date="2019-10" db="EMBL/GenBank/DDBJ databases">
        <title>Alkaliphilus serpentinus sp. nov. and Alkaliphilus pronyensis sp. nov., two novel anaerobic alkaliphilic species isolated from the serpentinized-hosted hydrothermal field of the Prony Bay (New Caledonia).</title>
        <authorList>
            <person name="Postec A."/>
        </authorList>
    </citation>
    <scope>NUCLEOTIDE SEQUENCE [LARGE SCALE GENOMIC DNA]</scope>
    <source>
        <strain evidence="3 4">LacV</strain>
    </source>
</reference>
<protein>
    <submittedName>
        <fullName evidence="3">Amidohydrolase family protein</fullName>
    </submittedName>
</protein>
<dbReference type="InterPro" id="IPR032466">
    <property type="entry name" value="Metal_Hydrolase"/>
</dbReference>
<dbReference type="SUPFAM" id="SSF51556">
    <property type="entry name" value="Metallo-dependent hydrolases"/>
    <property type="match status" value="1"/>
</dbReference>
<dbReference type="RefSeq" id="WP_151861303.1">
    <property type="nucleotide sequence ID" value="NZ_WBZC01000029.1"/>
</dbReference>
<evidence type="ECO:0000256" key="1">
    <source>
        <dbReference type="ARBA" id="ARBA00001947"/>
    </source>
</evidence>
<dbReference type="InterPro" id="IPR011059">
    <property type="entry name" value="Metal-dep_hydrolase_composite"/>
</dbReference>
<dbReference type="InterPro" id="IPR050378">
    <property type="entry name" value="Metallo-dep_Hydrolases_sf"/>
</dbReference>
<dbReference type="EMBL" id="WBZC01000029">
    <property type="protein sequence ID" value="KAB3534366.1"/>
    <property type="molecule type" value="Genomic_DNA"/>
</dbReference>
<dbReference type="Proteomes" id="UP000432715">
    <property type="component" value="Unassembled WGS sequence"/>
</dbReference>
<dbReference type="SUPFAM" id="SSF51338">
    <property type="entry name" value="Composite domain of metallo-dependent hydrolases"/>
    <property type="match status" value="1"/>
</dbReference>
<dbReference type="InterPro" id="IPR006680">
    <property type="entry name" value="Amidohydro-rel"/>
</dbReference>
<keyword evidence="4" id="KW-1185">Reference proteome</keyword>
<accession>A0A6I0F7M7</accession>
<gene>
    <name evidence="3" type="ORF">F8154_09090</name>
</gene>
<dbReference type="GO" id="GO:0016812">
    <property type="term" value="F:hydrolase activity, acting on carbon-nitrogen (but not peptide) bonds, in cyclic amides"/>
    <property type="evidence" value="ECO:0007669"/>
    <property type="project" value="TreeGrafter"/>
</dbReference>
<evidence type="ECO:0000313" key="3">
    <source>
        <dbReference type="EMBL" id="KAB3534366.1"/>
    </source>
</evidence>
<dbReference type="PANTHER" id="PTHR11647:SF1">
    <property type="entry name" value="COLLAPSIN RESPONSE MEDIATOR PROTEIN"/>
    <property type="match status" value="1"/>
</dbReference>
<dbReference type="AlphaFoldDB" id="A0A6I0F7M7"/>
<comment type="cofactor">
    <cofactor evidence="1">
        <name>Zn(2+)</name>
        <dbReference type="ChEBI" id="CHEBI:29105"/>
    </cofactor>
</comment>
<evidence type="ECO:0000259" key="2">
    <source>
        <dbReference type="Pfam" id="PF01979"/>
    </source>
</evidence>
<dbReference type="Pfam" id="PF01979">
    <property type="entry name" value="Amidohydro_1"/>
    <property type="match status" value="1"/>
</dbReference>
<dbReference type="OrthoDB" id="9775607at2"/>
<proteinExistence type="predicted"/>
<comment type="caution">
    <text evidence="3">The sequence shown here is derived from an EMBL/GenBank/DDBJ whole genome shotgun (WGS) entry which is preliminary data.</text>
</comment>
<dbReference type="Gene3D" id="3.20.20.140">
    <property type="entry name" value="Metal-dependent hydrolases"/>
    <property type="match status" value="2"/>
</dbReference>
<keyword evidence="3" id="KW-0378">Hydrolase</keyword>
<name>A0A6I0F7M7_9FIRM</name>
<feature type="domain" description="Amidohydrolase-related" evidence="2">
    <location>
        <begin position="51"/>
        <end position="434"/>
    </location>
</feature>
<evidence type="ECO:0000313" key="4">
    <source>
        <dbReference type="Proteomes" id="UP000432715"/>
    </source>
</evidence>
<sequence>MYDLKIINGTVLDFETNKGKNCSIGIKDGVITCIGDCPQSAKQELDAEGKTVSPGFIDIHMHEEVFDTSKANSSYDISNSMLLMGVTTCVAGNCGNNRQSLDDFIGFIEKYGAPVNYLSFIGHNFLRNSVGSTDRYKKSSPSQIEKMQKTVIDSVNKGAVGISFGLEYSPGVDMEEILTLCNAVEKKNLLLSAHYRKDAKYAIDSINELIDVAKLSGFPMEISHLGSCSAYGQMTEALNTIEKNINAGVDISADCYPYDAFSTFIGSAVFDDGCFQLWNKSYDSILLTEEPYRGVRCNEELFYRVRKEYPNMLVVAFVMNEEEVVEAIKSPFVMVASDGLFRDGQGHPRAAGSFPRVLGRFVRDNNYLSLIDAVKKMTIMPATRLGLSNKGSIKEGYDADIVIFDPKTIKDTATYENPKDKPLGIDYVIVNGRIAVENNNIINGTIGKYIRSKL</sequence>
<organism evidence="3 4">
    <name type="scientific">Alkaliphilus pronyensis</name>
    <dbReference type="NCBI Taxonomy" id="1482732"/>
    <lineage>
        <taxon>Bacteria</taxon>
        <taxon>Bacillati</taxon>
        <taxon>Bacillota</taxon>
        <taxon>Clostridia</taxon>
        <taxon>Peptostreptococcales</taxon>
        <taxon>Natronincolaceae</taxon>
        <taxon>Alkaliphilus</taxon>
    </lineage>
</organism>